<feature type="region of interest" description="Disordered" evidence="1">
    <location>
        <begin position="232"/>
        <end position="286"/>
    </location>
</feature>
<name>A0A9J7Y9M0_CYPCA</name>
<dbReference type="InterPro" id="IPR049401">
    <property type="entry name" value="DZF_dom_N"/>
</dbReference>
<dbReference type="GO" id="GO:0003727">
    <property type="term" value="F:single-stranded RNA binding"/>
    <property type="evidence" value="ECO:0007669"/>
    <property type="project" value="TreeGrafter"/>
</dbReference>
<evidence type="ECO:0000259" key="2">
    <source>
        <dbReference type="PROSITE" id="PS51703"/>
    </source>
</evidence>
<dbReference type="Ensembl" id="ENSCCRT00000156742.1">
    <property type="protein sequence ID" value="ENSCCRP00000116732.1"/>
    <property type="gene ID" value="ENSCCRG00000004899.2"/>
</dbReference>
<feature type="compositionally biased region" description="Gly residues" evidence="1">
    <location>
        <begin position="259"/>
        <end position="274"/>
    </location>
</feature>
<accession>A0A9J7Y9M0</accession>
<organism evidence="3 4">
    <name type="scientific">Cyprinus carpio carpio</name>
    <dbReference type="NCBI Taxonomy" id="630221"/>
    <lineage>
        <taxon>Eukaryota</taxon>
        <taxon>Metazoa</taxon>
        <taxon>Chordata</taxon>
        <taxon>Craniata</taxon>
        <taxon>Vertebrata</taxon>
        <taxon>Euteleostomi</taxon>
        <taxon>Actinopterygii</taxon>
        <taxon>Neopterygii</taxon>
        <taxon>Teleostei</taxon>
        <taxon>Ostariophysi</taxon>
        <taxon>Cypriniformes</taxon>
        <taxon>Cyprinidae</taxon>
        <taxon>Cyprininae</taxon>
        <taxon>Cyprinus</taxon>
    </lineage>
</organism>
<sequence>MPPPIRHRSMRIFVNDDRHVMAKHSSIYPTQEELEGVQNMVSHTERALKAVSDWLDEQEKGNPKPNALESDGDGEKEIEVKSMEHPTRSLRGVMRVGLVAKGLLLKGDLDLELVLLCKDKPTITLLKKVSENLAVQLKVVTEEKYDVNPCIRDATIVIKNSKEPPLTLTINLTSPLVREEAEKQAAGDFFNNGGSNGGPVASGPGSSGPGTNLSSGGAAGATGFGSYYQSDGGYSSPTGTPKPAAKKPPMHQNTKPQGSGVGQGGSFGPYGQGFGPKKNFGPAQGGVGGGGGNFNYSTAYPSQVTGGQDYSYEGYSNQSNYGSQGGANQNFGGSSTSYNSGPAGYGRGDPSMNYQYR</sequence>
<dbReference type="PROSITE" id="PS51703">
    <property type="entry name" value="DZF"/>
    <property type="match status" value="1"/>
</dbReference>
<dbReference type="InterPro" id="IPR006561">
    <property type="entry name" value="DZF_dom"/>
</dbReference>
<dbReference type="Pfam" id="PF07528">
    <property type="entry name" value="DZF_N"/>
    <property type="match status" value="1"/>
</dbReference>
<dbReference type="GO" id="GO:0071011">
    <property type="term" value="C:precatalytic spliceosome"/>
    <property type="evidence" value="ECO:0007669"/>
    <property type="project" value="TreeGrafter"/>
</dbReference>
<dbReference type="AlphaFoldDB" id="A0A9J7Y9M0"/>
<feature type="region of interest" description="Disordered" evidence="1">
    <location>
        <begin position="187"/>
        <end position="216"/>
    </location>
</feature>
<dbReference type="SMART" id="SM00572">
    <property type="entry name" value="DZF"/>
    <property type="match status" value="1"/>
</dbReference>
<feature type="region of interest" description="Disordered" evidence="1">
    <location>
        <begin position="56"/>
        <end position="75"/>
    </location>
</feature>
<feature type="region of interest" description="Disordered" evidence="1">
    <location>
        <begin position="305"/>
        <end position="357"/>
    </location>
</feature>
<feature type="compositionally biased region" description="Low complexity" evidence="1">
    <location>
        <begin position="198"/>
        <end position="216"/>
    </location>
</feature>
<dbReference type="InterPro" id="IPR043519">
    <property type="entry name" value="NT_sf"/>
</dbReference>
<dbReference type="GO" id="GO:0003725">
    <property type="term" value="F:double-stranded RNA binding"/>
    <property type="evidence" value="ECO:0007669"/>
    <property type="project" value="TreeGrafter"/>
</dbReference>
<reference evidence="3" key="1">
    <citation type="submission" date="2025-08" db="UniProtKB">
        <authorList>
            <consortium name="Ensembl"/>
        </authorList>
    </citation>
    <scope>IDENTIFICATION</scope>
</reference>
<dbReference type="FunFam" id="3.30.460.10:FF:000003">
    <property type="entry name" value="interleukin enhancer-binding factor 3 isoform X2"/>
    <property type="match status" value="1"/>
</dbReference>
<reference evidence="3" key="2">
    <citation type="submission" date="2025-09" db="UniProtKB">
        <authorList>
            <consortium name="Ensembl"/>
        </authorList>
    </citation>
    <scope>IDENTIFICATION</scope>
</reference>
<dbReference type="PANTHER" id="PTHR45762:SF4">
    <property type="entry name" value="INTERLEUKIN ENHANCER-BINDING FACTOR 3"/>
    <property type="match status" value="1"/>
</dbReference>
<evidence type="ECO:0000313" key="4">
    <source>
        <dbReference type="Proteomes" id="UP001108240"/>
    </source>
</evidence>
<feature type="domain" description="DZF" evidence="2">
    <location>
        <begin position="11"/>
        <end position="357"/>
    </location>
</feature>
<dbReference type="GeneTree" id="ENSGT00940000156719"/>
<protein>
    <submittedName>
        <fullName evidence="3">Interleukin enhancer binding factor 3b</fullName>
    </submittedName>
</protein>
<dbReference type="Proteomes" id="UP001108240">
    <property type="component" value="Unplaced"/>
</dbReference>
<proteinExistence type="predicted"/>
<feature type="compositionally biased region" description="Polar residues" evidence="1">
    <location>
        <begin position="305"/>
        <end position="340"/>
    </location>
</feature>
<dbReference type="Gene3D" id="3.30.460.10">
    <property type="entry name" value="Beta Polymerase, domain 2"/>
    <property type="match status" value="1"/>
</dbReference>
<evidence type="ECO:0000256" key="1">
    <source>
        <dbReference type="SAM" id="MobiDB-lite"/>
    </source>
</evidence>
<dbReference type="PANTHER" id="PTHR45762">
    <property type="entry name" value="ZINC FINGER RNA-BINDING PROTEIN"/>
    <property type="match status" value="1"/>
</dbReference>
<keyword evidence="4" id="KW-1185">Reference proteome</keyword>
<evidence type="ECO:0000313" key="3">
    <source>
        <dbReference type="Ensembl" id="ENSCCRP00000116732.1"/>
    </source>
</evidence>